<protein>
    <submittedName>
        <fullName evidence="2">Uncharacterized protein</fullName>
    </submittedName>
</protein>
<dbReference type="AlphaFoldDB" id="A0A2T1KGD5"/>
<name>A0A2T1KGD5_9GAMM</name>
<feature type="compositionally biased region" description="Pro residues" evidence="1">
    <location>
        <begin position="193"/>
        <end position="205"/>
    </location>
</feature>
<sequence length="205" mass="22889">MSIARILQTMGIESVPHVPPTQVAEGTGKAPIDHKCSPCSPCSLEKLRGPDKKGALEYQEVWQTEQPANPDALLFELAQTLQASPARLRALLSEDDMQDIAEGATSRSHLLAYFRLMRSDGKQLADDQPAPTRARDSRSDYIQRMQAWKPAHDAMINHIMACQRCYPPRNRYCSEGARLRGDYHTSCEQPVVSPEPPRSLPNPNK</sequence>
<proteinExistence type="predicted"/>
<evidence type="ECO:0000313" key="3">
    <source>
        <dbReference type="Proteomes" id="UP000238385"/>
    </source>
</evidence>
<feature type="region of interest" description="Disordered" evidence="1">
    <location>
        <begin position="185"/>
        <end position="205"/>
    </location>
</feature>
<dbReference type="EMBL" id="PXNN01000011">
    <property type="protein sequence ID" value="PSF08612.1"/>
    <property type="molecule type" value="Genomic_DNA"/>
</dbReference>
<evidence type="ECO:0000313" key="2">
    <source>
        <dbReference type="EMBL" id="PSF08612.1"/>
    </source>
</evidence>
<dbReference type="Proteomes" id="UP000238385">
    <property type="component" value="Unassembled WGS sequence"/>
</dbReference>
<keyword evidence="3" id="KW-1185">Reference proteome</keyword>
<evidence type="ECO:0000256" key="1">
    <source>
        <dbReference type="SAM" id="MobiDB-lite"/>
    </source>
</evidence>
<gene>
    <name evidence="2" type="ORF">C7H08_08005</name>
</gene>
<reference evidence="2 3" key="1">
    <citation type="submission" date="2018-03" db="EMBL/GenBank/DDBJ databases">
        <title>Marinobacter brunus sp. nov., a marine bacterium of Gamma-proteobacteria isolated from the surface seawater of the South China Sea.</title>
        <authorList>
            <person name="Cheng H."/>
            <person name="Wu Y.-H."/>
            <person name="Xamxidin M."/>
            <person name="Xu X.-W."/>
        </authorList>
    </citation>
    <scope>NUCLEOTIDE SEQUENCE [LARGE SCALE GENOMIC DNA]</scope>
    <source>
        <strain evidence="2 3">JCM 30472</strain>
    </source>
</reference>
<accession>A0A2T1KGD5</accession>
<comment type="caution">
    <text evidence="2">The sequence shown here is derived from an EMBL/GenBank/DDBJ whole genome shotgun (WGS) entry which is preliminary data.</text>
</comment>
<organism evidence="2 3">
    <name type="scientific">Marinobacter halophilus</name>
    <dbReference type="NCBI Taxonomy" id="1323740"/>
    <lineage>
        <taxon>Bacteria</taxon>
        <taxon>Pseudomonadati</taxon>
        <taxon>Pseudomonadota</taxon>
        <taxon>Gammaproteobacteria</taxon>
        <taxon>Pseudomonadales</taxon>
        <taxon>Marinobacteraceae</taxon>
        <taxon>Marinobacter</taxon>
    </lineage>
</organism>